<name>A0A835ZTH4_SHEEP</name>
<feature type="domain" description="Protein NPAT C-terminal" evidence="2">
    <location>
        <begin position="814"/>
        <end position="1473"/>
    </location>
</feature>
<feature type="region of interest" description="Disordered" evidence="1">
    <location>
        <begin position="745"/>
        <end position="786"/>
    </location>
</feature>
<organism evidence="3 4">
    <name type="scientific">Ovis aries</name>
    <name type="common">Sheep</name>
    <dbReference type="NCBI Taxonomy" id="9940"/>
    <lineage>
        <taxon>Eukaryota</taxon>
        <taxon>Metazoa</taxon>
        <taxon>Chordata</taxon>
        <taxon>Craniata</taxon>
        <taxon>Vertebrata</taxon>
        <taxon>Euteleostomi</taxon>
        <taxon>Mammalia</taxon>
        <taxon>Eutheria</taxon>
        <taxon>Laurasiatheria</taxon>
        <taxon>Artiodactyla</taxon>
        <taxon>Ruminantia</taxon>
        <taxon>Pecora</taxon>
        <taxon>Bovidae</taxon>
        <taxon>Caprinae</taxon>
        <taxon>Ovis</taxon>
    </lineage>
</organism>
<feature type="compositionally biased region" description="Polar residues" evidence="1">
    <location>
        <begin position="1414"/>
        <end position="1428"/>
    </location>
</feature>
<dbReference type="EMBL" id="JAEMGP010000015">
    <property type="protein sequence ID" value="KAG5199409.1"/>
    <property type="molecule type" value="Genomic_DNA"/>
</dbReference>
<dbReference type="PANTHER" id="PTHR15087">
    <property type="entry name" value="PROTEIN NPAT"/>
    <property type="match status" value="1"/>
</dbReference>
<comment type="caution">
    <text evidence="3">The sequence shown here is derived from an EMBL/GenBank/DDBJ whole genome shotgun (WGS) entry which is preliminary data.</text>
</comment>
<feature type="region of interest" description="Disordered" evidence="1">
    <location>
        <begin position="1233"/>
        <end position="1256"/>
    </location>
</feature>
<feature type="compositionally biased region" description="Polar residues" evidence="1">
    <location>
        <begin position="277"/>
        <end position="286"/>
    </location>
</feature>
<dbReference type="GO" id="GO:0003712">
    <property type="term" value="F:transcription coregulator activity"/>
    <property type="evidence" value="ECO:0007669"/>
    <property type="project" value="TreeGrafter"/>
</dbReference>
<feature type="compositionally biased region" description="Polar residues" evidence="1">
    <location>
        <begin position="1325"/>
        <end position="1336"/>
    </location>
</feature>
<evidence type="ECO:0000313" key="3">
    <source>
        <dbReference type="EMBL" id="KAG5199409.1"/>
    </source>
</evidence>
<evidence type="ECO:0000259" key="2">
    <source>
        <dbReference type="Pfam" id="PF15712"/>
    </source>
</evidence>
<feature type="region of interest" description="Disordered" evidence="1">
    <location>
        <begin position="701"/>
        <end position="727"/>
    </location>
</feature>
<dbReference type="Proteomes" id="UP000664991">
    <property type="component" value="Chromosome 15"/>
</dbReference>
<dbReference type="InterPro" id="IPR031442">
    <property type="entry name" value="NPAT_C"/>
</dbReference>
<feature type="compositionally biased region" description="Basic and acidic residues" evidence="1">
    <location>
        <begin position="1434"/>
        <end position="1445"/>
    </location>
</feature>
<feature type="region of interest" description="Disordered" evidence="1">
    <location>
        <begin position="1410"/>
        <end position="1461"/>
    </location>
</feature>
<sequence>MRRRGCRCVGFYPSLVSYGSFWGFDHAVTFGRSPAGIGYVFPSVYFVITSTEKQEQDNIKKKIQVTYLNIGYLQQENLTSTCQAFILESSDLKEYAEHCTDEGFIPACLLSLFGKNLTTILNEYVAMKAKETSNDVPAIMSSLWKKLDHTLSQIRSMQSSPGFAANQRARTRNGIAEIKRQRRLASQAAPVSSEPLPYLLGQFTNSPLTATQVIRPSGQISAPLRSDFVVVNHSQSQDTMTIGEALNNNTGAQERKNHASLMSPGRRKSESQRKSGPHSTIRNLQDPNAFVVEKQMVIENAREKILSNKSLQEKLAENINKFLTSDNSIAQVPKQTDSNPSEPETSIDELLGLQSEIHMSEEAIQDILEQTESDPAFQALFDLFDYGKTKNNKNISQGICSQHMETNPSVVLAGETNLAVKGTFETEESDDPSGQPSFCTSYQNEDTSNVLKNGSNHDELRQEAQEHFSHIDTSIQKKAFKTVVSTEQKCNLDITFESVPSLSDFNERVNSDAECNQHCAELYTSQMSTETEMALEVEKNSLPPGVQNESQLQPHQSPIPISSVVSLGGETNSENLILSGKTSQLLPPNIPLAGKASKKGQFCESSDDTRRLKADFHDSKSPDSREIHQNKIEINSVLPVASQPLADCQDNSSLQILPASIENSGLTVSEQKVEIHLEDSVSSIKQPSNDSSSIELNHTIHETQSSKSEKASLDSQEPSSSVKEDGESIFLSLGENNCEEVTMMPSESNPIEDRHSLPSESVCSSMRESHPESQNTNNKPANDKSAEIDASNIVSLKIIISDDPFVSSDTELNSAVSSISGENLPTIILSSPAKSPSRSAELVKCLSSEETTGAISSAEGTGDSASMEQSLLALKPEDSTVNHMQNEDSIALSTNVTPCVSKDGGYIQLMPATSTTFGNSSNILIATCVTDPTALGTTVSQSNVVVLPGNSAPMTAQPPLSQLQTPPRSNSVFAVNQAVSPNFSQGSAIIIASPVQPVLQGMVGMIPVSVVGQNGNTFSAPRQVLHMPLAAPVCNRSISQFPIPQKSLKSQGLKNKPCTGKQANNLVDSSSHSVGCHAQRTEVSDKIMATDLGKKLEETTVPFSVESTVPVSKPFESHRRVLCFDSTTSPVANTQGTNQKLVSQSKERNDISFSNLDSPIVSSTLKPPANNAVKREREKPSMPKIFSKSETAIGRHATVKETQSEKKVSPTETILESFHKATANKENELCSDVERQKNPETSKLSNGQQNGGVRNEKTVTSLQELTRKQGTSSNSKNIFSVGAPVKDLKQEQTRSASSLINPLTKHTTEMLQDIQWHSPVNRLTDSTDLSIPRTSGSGAGEKLKEEPTDGIKVPSSRRFGEDSTPKVMVPPVTPDLPACSPASETGSENSVNMAAHTLMILSRAAISRTTSSTPLKDNTQQFRASSRSTTKKRKIEELDEHERTSRTSNKSLANSSMPMKKKKIKASVKVSNFKTTRCPSFSAQVKGLIIFCHSYLTFNQDSFGF</sequence>
<feature type="compositionally biased region" description="Polar residues" evidence="1">
    <location>
        <begin position="1241"/>
        <end position="1256"/>
    </location>
</feature>
<dbReference type="GO" id="GO:0005634">
    <property type="term" value="C:nucleus"/>
    <property type="evidence" value="ECO:0007669"/>
    <property type="project" value="TreeGrafter"/>
</dbReference>
<reference evidence="3 4" key="1">
    <citation type="submission" date="2020-12" db="EMBL/GenBank/DDBJ databases">
        <title>De novo assembly of Tibetan sheep genome.</title>
        <authorList>
            <person name="Li X."/>
        </authorList>
    </citation>
    <scope>NUCLEOTIDE SEQUENCE [LARGE SCALE GENOMIC DNA]</scope>
    <source>
        <tissue evidence="3">Heart</tissue>
    </source>
</reference>
<feature type="region of interest" description="Disordered" evidence="1">
    <location>
        <begin position="1325"/>
        <end position="1388"/>
    </location>
</feature>
<evidence type="ECO:0000256" key="1">
    <source>
        <dbReference type="SAM" id="MobiDB-lite"/>
    </source>
</evidence>
<evidence type="ECO:0000313" key="4">
    <source>
        <dbReference type="Proteomes" id="UP000664991"/>
    </source>
</evidence>
<feature type="region of interest" description="Disordered" evidence="1">
    <location>
        <begin position="247"/>
        <end position="286"/>
    </location>
</feature>
<proteinExistence type="predicted"/>
<feature type="compositionally biased region" description="Polar residues" evidence="1">
    <location>
        <begin position="1153"/>
        <end position="1165"/>
    </location>
</feature>
<feature type="region of interest" description="Disordered" evidence="1">
    <location>
        <begin position="1153"/>
        <end position="1180"/>
    </location>
</feature>
<protein>
    <recommendedName>
        <fullName evidence="2">Protein NPAT C-terminal domain-containing protein</fullName>
    </recommendedName>
</protein>
<feature type="compositionally biased region" description="Polar residues" evidence="1">
    <location>
        <begin position="758"/>
        <end position="780"/>
    </location>
</feature>
<gene>
    <name evidence="3" type="ORF">JEQ12_005888</name>
</gene>
<accession>A0A835ZTH4</accession>
<dbReference type="Pfam" id="PF15712">
    <property type="entry name" value="NPAT_C"/>
    <property type="match status" value="1"/>
</dbReference>
<dbReference type="PANTHER" id="PTHR15087:SF14">
    <property type="entry name" value="PROTEIN NPAT"/>
    <property type="match status" value="1"/>
</dbReference>
<dbReference type="InterPro" id="IPR052850">
    <property type="entry name" value="NPAT_LisH"/>
</dbReference>